<evidence type="ECO:0000256" key="2">
    <source>
        <dbReference type="ARBA" id="ARBA00022581"/>
    </source>
</evidence>
<protein>
    <submittedName>
        <fullName evidence="8">Maturation protein</fullName>
    </submittedName>
</protein>
<evidence type="ECO:0000313" key="9">
    <source>
        <dbReference type="Proteomes" id="UP000680092"/>
    </source>
</evidence>
<evidence type="ECO:0000313" key="8">
    <source>
        <dbReference type="EMBL" id="DAD52501.1"/>
    </source>
</evidence>
<dbReference type="EMBL" id="BK014123">
    <property type="protein sequence ID" value="DAD52501.1"/>
    <property type="molecule type" value="Genomic_RNA"/>
</dbReference>
<keyword evidence="5" id="KW-1175">Viral attachment to host cell pilus</keyword>
<evidence type="ECO:0000256" key="7">
    <source>
        <dbReference type="ARBA" id="ARBA00035110"/>
    </source>
</evidence>
<accession>A0A8S5L583</accession>
<dbReference type="Proteomes" id="UP000680092">
    <property type="component" value="Segment"/>
</dbReference>
<keyword evidence="3" id="KW-1161">Viral attachment to host cell</keyword>
<evidence type="ECO:0000256" key="6">
    <source>
        <dbReference type="ARBA" id="ARBA00023296"/>
    </source>
</evidence>
<gene>
    <name evidence="8" type="primary">SRR5467091_2_1</name>
</gene>
<evidence type="ECO:0000256" key="1">
    <source>
        <dbReference type="ARBA" id="ARBA00004328"/>
    </source>
</evidence>
<keyword evidence="6" id="KW-1160">Virus entry into host cell</keyword>
<dbReference type="GO" id="GO:0044423">
    <property type="term" value="C:virion component"/>
    <property type="evidence" value="ECO:0007669"/>
    <property type="project" value="UniProtKB-KW"/>
</dbReference>
<evidence type="ECO:0000256" key="3">
    <source>
        <dbReference type="ARBA" id="ARBA00022804"/>
    </source>
</evidence>
<evidence type="ECO:0000256" key="4">
    <source>
        <dbReference type="ARBA" id="ARBA00022844"/>
    </source>
</evidence>
<sequence>MNTKTKTDLGRISFEASVARKSSPGYGGNGSGRVVQTFSRPGGVQYAPYAVPGFRQKIKRVEDATSVLIGTKASTTAVIASQYSARSFTNYDTAGRYTDLVASGQLFASFWYPPTGAPATNPLAQALAAEKFLADYYAKTRSIEGSSVLAEATGAIRGLASPAKALRQEVGNLYHSLRGRLYRNRKAALRDARRVAAGTWLEWNFDKKPLIDDVNGAADAVNKMRDGDFRVTQPVRGVGHTLAIGSYDANQGVSSVIPPGPPISGNIGVVDRYVRDETLTIIRGVVFVGSPAGEIPAAMQWGLTAEDLGPGFLEAIPWSWMADYFVNITSVIQAWSVLQSRIGWCNRTIRNRRSHVISDLRPNPDSSWGATWTRNSASGGACEASFTSVLRSPVAWTDVAPSLRLRLPGVTSTKWANLGAVSQYYRDAKEFDAKYFHLRRRDGRPRRARW</sequence>
<evidence type="ECO:0000256" key="5">
    <source>
        <dbReference type="ARBA" id="ARBA00023104"/>
    </source>
</evidence>
<proteinExistence type="inferred from homology"/>
<keyword evidence="2" id="KW-0945">Host-virus interaction</keyword>
<dbReference type="InterPro" id="IPR005563">
    <property type="entry name" value="A_protein"/>
</dbReference>
<name>A0A8S5L583_9VIRU</name>
<comment type="subcellular location">
    <subcellularLocation>
        <location evidence="1">Virion</location>
    </subcellularLocation>
</comment>
<keyword evidence="9" id="KW-1185">Reference proteome</keyword>
<dbReference type="GeneID" id="80397027"/>
<comment type="similarity">
    <text evidence="7">Belongs to the Leviviricetes maturation protein family.</text>
</comment>
<reference evidence="8" key="1">
    <citation type="submission" date="2020-09" db="EMBL/GenBank/DDBJ databases">
        <title>Leviviricetes taxonomy.</title>
        <authorList>
            <person name="Stockdale S.R."/>
            <person name="Callanan J."/>
            <person name="Adriaenssens E.M."/>
            <person name="Kuhn J.H."/>
            <person name="Rumnieks J."/>
            <person name="Shkoporov A."/>
            <person name="Draper L.A."/>
            <person name="Ross P."/>
            <person name="Hill C."/>
        </authorList>
    </citation>
    <scope>NUCLEOTIDE SEQUENCE</scope>
</reference>
<dbReference type="GO" id="GO:0039666">
    <property type="term" value="P:virion attachment to host cell pilus"/>
    <property type="evidence" value="ECO:0007669"/>
    <property type="project" value="UniProtKB-KW"/>
</dbReference>
<dbReference type="Pfam" id="PF03863">
    <property type="entry name" value="Phage_mat-A"/>
    <property type="match status" value="1"/>
</dbReference>
<keyword evidence="4" id="KW-0946">Virion</keyword>
<dbReference type="RefSeq" id="YP_010768824.1">
    <property type="nucleotide sequence ID" value="NC_073800.1"/>
</dbReference>
<dbReference type="KEGG" id="vg:80397027"/>
<organism evidence="8 9">
    <name type="scientific">ssRNA phage SRR5467091_2</name>
    <dbReference type="NCBI Taxonomy" id="2786467"/>
    <lineage>
        <taxon>Viruses</taxon>
        <taxon>Riboviria</taxon>
        <taxon>Orthornavirae</taxon>
        <taxon>Lenarviricota</taxon>
        <taxon>Leviviricetes</taxon>
        <taxon>Norzivirales</taxon>
        <taxon>Atkinsviridae</taxon>
        <taxon>Lahcomavirus</taxon>
        <taxon>Lahcomavirus asienecus</taxon>
    </lineage>
</organism>